<keyword evidence="1" id="KW-0812">Transmembrane</keyword>
<dbReference type="KEGG" id="sfo:Z042_25580"/>
<dbReference type="EMBL" id="CP007044">
    <property type="protein sequence ID" value="AJW28903.1"/>
    <property type="molecule type" value="Genomic_DNA"/>
</dbReference>
<evidence type="ECO:0000313" key="3">
    <source>
        <dbReference type="Proteomes" id="UP000019030"/>
    </source>
</evidence>
<accession>A0A0D4ZYC0</accession>
<feature type="transmembrane region" description="Helical" evidence="1">
    <location>
        <begin position="35"/>
        <end position="55"/>
    </location>
</feature>
<name>A0A0D4ZYC0_9GAMM</name>
<dbReference type="HOGENOM" id="CLU_2604077_0_0_6"/>
<evidence type="ECO:0000313" key="2">
    <source>
        <dbReference type="EMBL" id="AJW28903.1"/>
    </source>
</evidence>
<keyword evidence="1" id="KW-0472">Membrane</keyword>
<proteinExistence type="predicted"/>
<sequence>MPLQTKIIPIITIGLDYIPHEFICKFYMLIKVKKTILNVVNLLLIGFIICFYKIFSDICFSLCFFGVIKVDNSKFIFYL</sequence>
<keyword evidence="1" id="KW-1133">Transmembrane helix</keyword>
<gene>
    <name evidence="2" type="ORF">Z042_25580</name>
</gene>
<evidence type="ECO:0000256" key="1">
    <source>
        <dbReference type="SAM" id="Phobius"/>
    </source>
</evidence>
<reference evidence="2 3" key="1">
    <citation type="submission" date="2014-01" db="EMBL/GenBank/DDBJ databases">
        <title>Isolation of Serratia multitudinisentens RB-25 from Ex-Landfill site.</title>
        <authorList>
            <person name="Robson E.H.J."/>
        </authorList>
    </citation>
    <scope>NUCLEOTIDE SEQUENCE [LARGE SCALE GENOMIC DNA]</scope>
    <source>
        <strain evidence="2 3">RB-25</strain>
    </source>
</reference>
<dbReference type="AlphaFoldDB" id="A0A0D4ZYC0"/>
<keyword evidence="3" id="KW-1185">Reference proteome</keyword>
<protein>
    <submittedName>
        <fullName evidence="2">Uncharacterized protein</fullName>
    </submittedName>
</protein>
<dbReference type="Proteomes" id="UP000019030">
    <property type="component" value="Chromosome"/>
</dbReference>
<reference evidence="2 3" key="2">
    <citation type="submission" date="2015-03" db="EMBL/GenBank/DDBJ databases">
        <authorList>
            <person name="Chan K.-G."/>
        </authorList>
    </citation>
    <scope>NUCLEOTIDE SEQUENCE [LARGE SCALE GENOMIC DNA]</scope>
    <source>
        <strain evidence="2 3">RB-25</strain>
    </source>
</reference>
<organism evidence="2 3">
    <name type="scientific">Chania multitudinisentens RB-25</name>
    <dbReference type="NCBI Taxonomy" id="1441930"/>
    <lineage>
        <taxon>Bacteria</taxon>
        <taxon>Pseudomonadati</taxon>
        <taxon>Pseudomonadota</taxon>
        <taxon>Gammaproteobacteria</taxon>
        <taxon>Enterobacterales</taxon>
        <taxon>Yersiniaceae</taxon>
        <taxon>Chania</taxon>
    </lineage>
</organism>